<dbReference type="RefSeq" id="WP_262712193.1">
    <property type="nucleotide sequence ID" value="NZ_VNIA01000001.1"/>
</dbReference>
<dbReference type="EMBL" id="VNIA01000001">
    <property type="protein sequence ID" value="TYP99602.1"/>
    <property type="molecule type" value="Genomic_DNA"/>
</dbReference>
<accession>A0A5S5DXS2</accession>
<protein>
    <submittedName>
        <fullName evidence="1">Uncharacterized protein</fullName>
    </submittedName>
</protein>
<dbReference type="Proteomes" id="UP000323136">
    <property type="component" value="Unassembled WGS sequence"/>
</dbReference>
<gene>
    <name evidence="1" type="ORF">C7447_101202</name>
</gene>
<evidence type="ECO:0000313" key="2">
    <source>
        <dbReference type="Proteomes" id="UP000323136"/>
    </source>
</evidence>
<organism evidence="1 2">
    <name type="scientific">Tenacibaculum adriaticum</name>
    <dbReference type="NCBI Taxonomy" id="413713"/>
    <lineage>
        <taxon>Bacteria</taxon>
        <taxon>Pseudomonadati</taxon>
        <taxon>Bacteroidota</taxon>
        <taxon>Flavobacteriia</taxon>
        <taxon>Flavobacteriales</taxon>
        <taxon>Flavobacteriaceae</taxon>
        <taxon>Tenacibaculum</taxon>
    </lineage>
</organism>
<keyword evidence="2" id="KW-1185">Reference proteome</keyword>
<dbReference type="AlphaFoldDB" id="A0A5S5DXS2"/>
<name>A0A5S5DXS2_9FLAO</name>
<proteinExistence type="predicted"/>
<reference evidence="1 2" key="1">
    <citation type="submission" date="2019-07" db="EMBL/GenBank/DDBJ databases">
        <title>Genomic Encyclopedia of Type Strains, Phase IV (KMG-IV): sequencing the most valuable type-strain genomes for metagenomic binning, comparative biology and taxonomic classification.</title>
        <authorList>
            <person name="Goeker M."/>
        </authorList>
    </citation>
    <scope>NUCLEOTIDE SEQUENCE [LARGE SCALE GENOMIC DNA]</scope>
    <source>
        <strain evidence="1 2">DSM 18961</strain>
    </source>
</reference>
<sequence length="44" mass="5217">MRDILLLDKRKGVNGLKNGVDEYLLIKVYKIKILFEITNSNYFK</sequence>
<comment type="caution">
    <text evidence="1">The sequence shown here is derived from an EMBL/GenBank/DDBJ whole genome shotgun (WGS) entry which is preliminary data.</text>
</comment>
<evidence type="ECO:0000313" key="1">
    <source>
        <dbReference type="EMBL" id="TYP99602.1"/>
    </source>
</evidence>